<dbReference type="PANTHER" id="PTHR45266:SF3">
    <property type="entry name" value="OXALOACETATE DECARBOXYLASE ALPHA CHAIN"/>
    <property type="match status" value="1"/>
</dbReference>
<evidence type="ECO:0000259" key="2">
    <source>
        <dbReference type="PROSITE" id="PS50968"/>
    </source>
</evidence>
<accession>A0A5S9MA51</accession>
<reference evidence="3 4" key="1">
    <citation type="submission" date="2019-12" db="EMBL/GenBank/DDBJ databases">
        <title>Full genome sequence of a Bacillus safensis strain isolated from commercially available natto in Indonesia.</title>
        <authorList>
            <person name="Yoshida M."/>
            <person name="Uomi M."/>
            <person name="Waturangi D."/>
            <person name="Ekaputri J.J."/>
            <person name="Setiamarga D.H.E."/>
        </authorList>
    </citation>
    <scope>NUCLEOTIDE SEQUENCE [LARGE SCALE GENOMIC DNA]</scope>
    <source>
        <strain evidence="3 4">IDN1</strain>
    </source>
</reference>
<dbReference type="Pfam" id="PF00364">
    <property type="entry name" value="Biotin_lipoyl"/>
    <property type="match status" value="1"/>
</dbReference>
<evidence type="ECO:0000256" key="1">
    <source>
        <dbReference type="ARBA" id="ARBA00023267"/>
    </source>
</evidence>
<evidence type="ECO:0000313" key="4">
    <source>
        <dbReference type="Proteomes" id="UP000464658"/>
    </source>
</evidence>
<dbReference type="PANTHER" id="PTHR45266">
    <property type="entry name" value="OXALOACETATE DECARBOXYLASE ALPHA CHAIN"/>
    <property type="match status" value="1"/>
</dbReference>
<name>A0A5S9MA51_BACIA</name>
<dbReference type="EMBL" id="AP021906">
    <property type="protein sequence ID" value="BBP89044.1"/>
    <property type="molecule type" value="Genomic_DNA"/>
</dbReference>
<dbReference type="InterPro" id="IPR011053">
    <property type="entry name" value="Single_hybrid_motif"/>
</dbReference>
<organism evidence="3 4">
    <name type="scientific">Bacillus safensis</name>
    <dbReference type="NCBI Taxonomy" id="561879"/>
    <lineage>
        <taxon>Bacteria</taxon>
        <taxon>Bacillati</taxon>
        <taxon>Bacillota</taxon>
        <taxon>Bacilli</taxon>
        <taxon>Bacillales</taxon>
        <taxon>Bacillaceae</taxon>
        <taxon>Bacillus</taxon>
    </lineage>
</organism>
<dbReference type="InterPro" id="IPR000089">
    <property type="entry name" value="Biotin_lipoyl"/>
</dbReference>
<dbReference type="CDD" id="cd06850">
    <property type="entry name" value="biotinyl_domain"/>
    <property type="match status" value="1"/>
</dbReference>
<dbReference type="InterPro" id="IPR050709">
    <property type="entry name" value="Biotin_Carboxyl_Carrier/Decarb"/>
</dbReference>
<protein>
    <recommendedName>
        <fullName evidence="2">Lipoyl-binding domain-containing protein</fullName>
    </recommendedName>
</protein>
<keyword evidence="1" id="KW-0092">Biotin</keyword>
<gene>
    <name evidence="3" type="ORF">BsIDN1_26620</name>
</gene>
<dbReference type="Gene3D" id="2.40.50.100">
    <property type="match status" value="1"/>
</dbReference>
<dbReference type="AlphaFoldDB" id="A0A5S9MA51"/>
<proteinExistence type="predicted"/>
<dbReference type="SUPFAM" id="SSF51230">
    <property type="entry name" value="Single hybrid motif"/>
    <property type="match status" value="1"/>
</dbReference>
<dbReference type="PROSITE" id="PS50968">
    <property type="entry name" value="BIOTINYL_LIPOYL"/>
    <property type="match status" value="1"/>
</dbReference>
<sequence length="65" mass="7084">MPGTVIKVLVEKGQKISQGEHLMINEAMKMETTVQAPFSAVVDEIHVTNGEPIQTGDLLIVLKPE</sequence>
<evidence type="ECO:0000313" key="3">
    <source>
        <dbReference type="EMBL" id="BBP89044.1"/>
    </source>
</evidence>
<feature type="domain" description="Lipoyl-binding" evidence="2">
    <location>
        <begin position="1"/>
        <end position="63"/>
    </location>
</feature>
<dbReference type="Proteomes" id="UP000464658">
    <property type="component" value="Chromosome"/>
</dbReference>
<dbReference type="FunFam" id="2.40.50.100:FF:000003">
    <property type="entry name" value="Acetyl-CoA carboxylase biotin carboxyl carrier protein"/>
    <property type="match status" value="1"/>
</dbReference>